<sequence length="117" mass="13005">MTPTCQMCGSNGMICVHCDGSGVAEASAHQALRLCLPHLRDDLRGWIEGEARRERCPDGGWRTVIEPVSPEVGAIIHQLLDAIRVAESIVGRIHDDQPAWLDEIIDGRRQIEIEEVR</sequence>
<evidence type="ECO:0000313" key="1">
    <source>
        <dbReference type="EMBL" id="PPB79797.1"/>
    </source>
</evidence>
<dbReference type="AlphaFoldDB" id="A0A2S5JE81"/>
<name>A0A2S5JE81_9RHOB</name>
<dbReference type="OrthoDB" id="9993909at2"/>
<protein>
    <submittedName>
        <fullName evidence="1">Uncharacterized protein</fullName>
    </submittedName>
</protein>
<evidence type="ECO:0000313" key="2">
    <source>
        <dbReference type="Proteomes" id="UP000239736"/>
    </source>
</evidence>
<proteinExistence type="predicted"/>
<organism evidence="1 2">
    <name type="scientific">Albidovulum inexpectatum</name>
    <dbReference type="NCBI Taxonomy" id="196587"/>
    <lineage>
        <taxon>Bacteria</taxon>
        <taxon>Pseudomonadati</taxon>
        <taxon>Pseudomonadota</taxon>
        <taxon>Alphaproteobacteria</taxon>
        <taxon>Rhodobacterales</taxon>
        <taxon>Paracoccaceae</taxon>
        <taxon>Albidovulum</taxon>
    </lineage>
</organism>
<dbReference type="RefSeq" id="WP_146065174.1">
    <property type="nucleotide sequence ID" value="NZ_PRDS01000009.1"/>
</dbReference>
<gene>
    <name evidence="1" type="ORF">LV82_02588</name>
</gene>
<accession>A0A2S5JE81</accession>
<dbReference type="Proteomes" id="UP000239736">
    <property type="component" value="Unassembled WGS sequence"/>
</dbReference>
<comment type="caution">
    <text evidence="1">The sequence shown here is derived from an EMBL/GenBank/DDBJ whole genome shotgun (WGS) entry which is preliminary data.</text>
</comment>
<keyword evidence="2" id="KW-1185">Reference proteome</keyword>
<dbReference type="EMBL" id="PRDS01000009">
    <property type="protein sequence ID" value="PPB79797.1"/>
    <property type="molecule type" value="Genomic_DNA"/>
</dbReference>
<reference evidence="1 2" key="1">
    <citation type="submission" date="2018-01" db="EMBL/GenBank/DDBJ databases">
        <title>Genomic Encyclopedia of Archaeal and Bacterial Type Strains, Phase II (KMG-II): from individual species to whole genera.</title>
        <authorList>
            <person name="Goeker M."/>
        </authorList>
    </citation>
    <scope>NUCLEOTIDE SEQUENCE [LARGE SCALE GENOMIC DNA]</scope>
    <source>
        <strain evidence="1 2">DSM 12048</strain>
    </source>
</reference>